<dbReference type="RefSeq" id="WP_076957830.1">
    <property type="nucleotide sequence ID" value="NZ_MLCO01000114.1"/>
</dbReference>
<sequence>MTTLSTAGQVLRCFSARRQELTVTEVAELLSLPKSNVSRLLRAMREAGFLESVPDSRGYRPGILMFELGHSYRRDSALVARAHAAVGRVSRQFGHSGYVSLRDGGDVIGLTFHEGSRMLRVGTPVGQRLPAFAAASGRSLLARLPDEEVRRLYPAPLAPPSPNAPQDMAELLARLDAVRREGFATACDESNPGVGSIAVAVGGRQPGEDACLCIVYPLSLVDGTERERMVAALLAEAREIQARPGAVAPERAGLRSAAA</sequence>
<dbReference type="GO" id="GO:0003700">
    <property type="term" value="F:DNA-binding transcription factor activity"/>
    <property type="evidence" value="ECO:0007669"/>
    <property type="project" value="TreeGrafter"/>
</dbReference>
<keyword evidence="2" id="KW-0238">DNA-binding</keyword>
<dbReference type="AlphaFoldDB" id="A0A1V2H2D1"/>
<dbReference type="PANTHER" id="PTHR30136:SF35">
    <property type="entry name" value="HTH-TYPE TRANSCRIPTIONAL REGULATOR RV1719"/>
    <property type="match status" value="1"/>
</dbReference>
<feature type="domain" description="HTH iclR-type" evidence="4">
    <location>
        <begin position="1"/>
        <end position="63"/>
    </location>
</feature>
<gene>
    <name evidence="6" type="ORF">BKE38_13250</name>
</gene>
<evidence type="ECO:0000256" key="1">
    <source>
        <dbReference type="ARBA" id="ARBA00023015"/>
    </source>
</evidence>
<dbReference type="Gene3D" id="3.30.450.40">
    <property type="match status" value="1"/>
</dbReference>
<proteinExistence type="predicted"/>
<evidence type="ECO:0000256" key="2">
    <source>
        <dbReference type="ARBA" id="ARBA00023125"/>
    </source>
</evidence>
<evidence type="ECO:0000259" key="5">
    <source>
        <dbReference type="PROSITE" id="PS51078"/>
    </source>
</evidence>
<dbReference type="InterPro" id="IPR011991">
    <property type="entry name" value="ArsR-like_HTH"/>
</dbReference>
<dbReference type="InterPro" id="IPR036390">
    <property type="entry name" value="WH_DNA-bd_sf"/>
</dbReference>
<dbReference type="Pfam" id="PF01614">
    <property type="entry name" value="IclR_C"/>
    <property type="match status" value="1"/>
</dbReference>
<dbReference type="SMART" id="SM00346">
    <property type="entry name" value="HTH_ICLR"/>
    <property type="match status" value="1"/>
</dbReference>
<dbReference type="InterPro" id="IPR036388">
    <property type="entry name" value="WH-like_DNA-bd_sf"/>
</dbReference>
<protein>
    <submittedName>
        <fullName evidence="6">Transcriptional regulator</fullName>
    </submittedName>
</protein>
<name>A0A1V2H2D1_9PROT</name>
<dbReference type="Proteomes" id="UP000188879">
    <property type="component" value="Unassembled WGS sequence"/>
</dbReference>
<comment type="caution">
    <text evidence="6">The sequence shown here is derived from an EMBL/GenBank/DDBJ whole genome shotgun (WGS) entry which is preliminary data.</text>
</comment>
<feature type="domain" description="IclR-ED" evidence="5">
    <location>
        <begin position="64"/>
        <end position="246"/>
    </location>
</feature>
<evidence type="ECO:0000313" key="7">
    <source>
        <dbReference type="Proteomes" id="UP000188879"/>
    </source>
</evidence>
<dbReference type="InterPro" id="IPR014757">
    <property type="entry name" value="Tscrpt_reg_IclR_C"/>
</dbReference>
<keyword evidence="3" id="KW-0804">Transcription</keyword>
<dbReference type="PROSITE" id="PS51078">
    <property type="entry name" value="ICLR_ED"/>
    <property type="match status" value="1"/>
</dbReference>
<dbReference type="InterPro" id="IPR005471">
    <property type="entry name" value="Tscrpt_reg_IclR_N"/>
</dbReference>
<dbReference type="InterPro" id="IPR050707">
    <property type="entry name" value="HTH_MetabolicPath_Reg"/>
</dbReference>
<evidence type="ECO:0000259" key="4">
    <source>
        <dbReference type="PROSITE" id="PS51077"/>
    </source>
</evidence>
<dbReference type="CDD" id="cd00090">
    <property type="entry name" value="HTH_ARSR"/>
    <property type="match status" value="1"/>
</dbReference>
<organism evidence="6 7">
    <name type="scientific">Teichococcus deserti</name>
    <dbReference type="NCBI Taxonomy" id="1817963"/>
    <lineage>
        <taxon>Bacteria</taxon>
        <taxon>Pseudomonadati</taxon>
        <taxon>Pseudomonadota</taxon>
        <taxon>Alphaproteobacteria</taxon>
        <taxon>Acetobacterales</taxon>
        <taxon>Roseomonadaceae</taxon>
        <taxon>Roseomonas</taxon>
    </lineage>
</organism>
<dbReference type="InterPro" id="IPR029016">
    <property type="entry name" value="GAF-like_dom_sf"/>
</dbReference>
<dbReference type="Gene3D" id="1.10.10.10">
    <property type="entry name" value="Winged helix-like DNA-binding domain superfamily/Winged helix DNA-binding domain"/>
    <property type="match status" value="1"/>
</dbReference>
<dbReference type="SUPFAM" id="SSF46785">
    <property type="entry name" value="Winged helix' DNA-binding domain"/>
    <property type="match status" value="1"/>
</dbReference>
<dbReference type="SUPFAM" id="SSF55781">
    <property type="entry name" value="GAF domain-like"/>
    <property type="match status" value="1"/>
</dbReference>
<dbReference type="GO" id="GO:0003677">
    <property type="term" value="F:DNA binding"/>
    <property type="evidence" value="ECO:0007669"/>
    <property type="project" value="UniProtKB-KW"/>
</dbReference>
<keyword evidence="1" id="KW-0805">Transcription regulation</keyword>
<evidence type="ECO:0000313" key="6">
    <source>
        <dbReference type="EMBL" id="ONG53144.1"/>
    </source>
</evidence>
<dbReference type="Pfam" id="PF09339">
    <property type="entry name" value="HTH_IclR"/>
    <property type="match status" value="1"/>
</dbReference>
<dbReference type="PROSITE" id="PS51077">
    <property type="entry name" value="HTH_ICLR"/>
    <property type="match status" value="1"/>
</dbReference>
<keyword evidence="7" id="KW-1185">Reference proteome</keyword>
<dbReference type="PANTHER" id="PTHR30136">
    <property type="entry name" value="HELIX-TURN-HELIX TRANSCRIPTIONAL REGULATOR, ICLR FAMILY"/>
    <property type="match status" value="1"/>
</dbReference>
<evidence type="ECO:0000256" key="3">
    <source>
        <dbReference type="ARBA" id="ARBA00023163"/>
    </source>
</evidence>
<dbReference type="OrthoDB" id="9807558at2"/>
<reference evidence="6 7" key="1">
    <citation type="submission" date="2016-10" db="EMBL/GenBank/DDBJ databases">
        <title>Draft Genome sequence of Roseomonas sp. strain M3.</title>
        <authorList>
            <person name="Subhash Y."/>
            <person name="Lee S."/>
        </authorList>
    </citation>
    <scope>NUCLEOTIDE SEQUENCE [LARGE SCALE GENOMIC DNA]</scope>
    <source>
        <strain evidence="6 7">M3</strain>
    </source>
</reference>
<dbReference type="GO" id="GO:0045892">
    <property type="term" value="P:negative regulation of DNA-templated transcription"/>
    <property type="evidence" value="ECO:0007669"/>
    <property type="project" value="TreeGrafter"/>
</dbReference>
<dbReference type="EMBL" id="MLCO01000114">
    <property type="protein sequence ID" value="ONG53144.1"/>
    <property type="molecule type" value="Genomic_DNA"/>
</dbReference>
<accession>A0A1V2H2D1</accession>